<name>A0A318KU04_9FIRM</name>
<evidence type="ECO:0000259" key="5">
    <source>
        <dbReference type="Pfam" id="PF24568"/>
    </source>
</evidence>
<dbReference type="InterPro" id="IPR057309">
    <property type="entry name" value="PcsB_CC"/>
</dbReference>
<dbReference type="STRING" id="1034346.GCA_000313565_02335"/>
<evidence type="ECO:0000256" key="1">
    <source>
        <dbReference type="ARBA" id="ARBA00022729"/>
    </source>
</evidence>
<dbReference type="Pfam" id="PF24568">
    <property type="entry name" value="CC_PcsB"/>
    <property type="match status" value="1"/>
</dbReference>
<gene>
    <name evidence="6" type="ORF">DES51_102230</name>
</gene>
<dbReference type="PANTHER" id="PTHR21666">
    <property type="entry name" value="PEPTIDASE-RELATED"/>
    <property type="match status" value="1"/>
</dbReference>
<evidence type="ECO:0000256" key="2">
    <source>
        <dbReference type="SAM" id="Coils"/>
    </source>
</evidence>
<evidence type="ECO:0000313" key="6">
    <source>
        <dbReference type="EMBL" id="PXX81109.1"/>
    </source>
</evidence>
<reference evidence="6 7" key="1">
    <citation type="submission" date="2018-05" db="EMBL/GenBank/DDBJ databases">
        <title>Genomic Encyclopedia of Type Strains, Phase IV (KMG-IV): sequencing the most valuable type-strain genomes for metagenomic binning, comparative biology and taxonomic classification.</title>
        <authorList>
            <person name="Goeker M."/>
        </authorList>
    </citation>
    <scope>NUCLEOTIDE SEQUENCE [LARGE SCALE GENOMIC DNA]</scope>
    <source>
        <strain evidence="6 7">JC118</strain>
    </source>
</reference>
<dbReference type="InterPro" id="IPR011055">
    <property type="entry name" value="Dup_hybrid_motif"/>
</dbReference>
<accession>A0A318KU04</accession>
<dbReference type="Proteomes" id="UP000247612">
    <property type="component" value="Unassembled WGS sequence"/>
</dbReference>
<dbReference type="SUPFAM" id="SSF51261">
    <property type="entry name" value="Duplicated hybrid motif"/>
    <property type="match status" value="1"/>
</dbReference>
<dbReference type="AlphaFoldDB" id="A0A318KU04"/>
<proteinExistence type="predicted"/>
<evidence type="ECO:0000313" key="7">
    <source>
        <dbReference type="Proteomes" id="UP000247612"/>
    </source>
</evidence>
<keyword evidence="6" id="KW-0378">Hydrolase</keyword>
<feature type="domain" description="M23ase beta-sheet core" evidence="4">
    <location>
        <begin position="304"/>
        <end position="414"/>
    </location>
</feature>
<keyword evidence="1 3" id="KW-0732">Signal</keyword>
<dbReference type="GO" id="GO:0004222">
    <property type="term" value="F:metalloendopeptidase activity"/>
    <property type="evidence" value="ECO:0007669"/>
    <property type="project" value="TreeGrafter"/>
</dbReference>
<dbReference type="Gene3D" id="2.70.70.10">
    <property type="entry name" value="Glucose Permease (Domain IIA)"/>
    <property type="match status" value="1"/>
</dbReference>
<dbReference type="RefSeq" id="WP_022938638.1">
    <property type="nucleotide sequence ID" value="NZ_CABKRQ010000006.1"/>
</dbReference>
<comment type="caution">
    <text evidence="6">The sequence shown here is derived from an EMBL/GenBank/DDBJ whole genome shotgun (WGS) entry which is preliminary data.</text>
</comment>
<feature type="coiled-coil region" evidence="2">
    <location>
        <begin position="188"/>
        <end position="253"/>
    </location>
</feature>
<sequence length="461" mass="50271">MKKNMKILMLSASMFVMTLVPSTLKADDFSGQESYYIDFCSRPLQTQEDADTCKAFKAWYREQAANYQAIAGEIGEKIAALEGDISAAGLQVKAYETQIEDLNNQITALEASIAEIENSIVVLEEQIAEKEADIEERDRQIKDGMVSMQSYVGVNAYIDIIMGASDLIDMIRRISVLQDITAYEQGNIEELNKQIEQLNFDKSELDRLKQEAIDQQALLEDQKESLQAAKDELQRVIDELHAQQAILEEEKRTNAQAGSDILSIIPNLSETVIGNYEGSNGFIVPVSGYTISAGTWAYYGTNTAHLGLDFAASIGTPIVAPANCIVAYANNPAPSNGGYLGNWIGWPYGGGNTISLIGEVNGTTYMFSFFHMSQQPFPVKAGDQVNAGQVIGAVGHSGNSTGPHLHFEIVNMGSQSVADVYNWFQSTADFSGGSGWNTSSACSARGWAVPCRERPEDMLGL</sequence>
<dbReference type="Gene3D" id="6.10.250.3150">
    <property type="match status" value="1"/>
</dbReference>
<protein>
    <submittedName>
        <fullName evidence="6">Peptidoglycan hydrolase CwlO-like protein</fullName>
    </submittedName>
</protein>
<dbReference type="CDD" id="cd12797">
    <property type="entry name" value="M23_peptidase"/>
    <property type="match status" value="1"/>
</dbReference>
<dbReference type="OrthoDB" id="9809488at2"/>
<feature type="signal peptide" evidence="3">
    <location>
        <begin position="1"/>
        <end position="25"/>
    </location>
</feature>
<organism evidence="6 7">
    <name type="scientific">Dielma fastidiosa</name>
    <dbReference type="NCBI Taxonomy" id="1034346"/>
    <lineage>
        <taxon>Bacteria</taxon>
        <taxon>Bacillati</taxon>
        <taxon>Bacillota</taxon>
        <taxon>Erysipelotrichia</taxon>
        <taxon>Erysipelotrichales</taxon>
        <taxon>Erysipelotrichaceae</taxon>
        <taxon>Dielma</taxon>
    </lineage>
</organism>
<keyword evidence="7" id="KW-1185">Reference proteome</keyword>
<feature type="coiled-coil region" evidence="2">
    <location>
        <begin position="85"/>
        <end position="140"/>
    </location>
</feature>
<dbReference type="EMBL" id="QJKH01000002">
    <property type="protein sequence ID" value="PXX81109.1"/>
    <property type="molecule type" value="Genomic_DNA"/>
</dbReference>
<keyword evidence="2" id="KW-0175">Coiled coil</keyword>
<evidence type="ECO:0000259" key="4">
    <source>
        <dbReference type="Pfam" id="PF01551"/>
    </source>
</evidence>
<dbReference type="PANTHER" id="PTHR21666:SF270">
    <property type="entry name" value="MUREIN HYDROLASE ACTIVATOR ENVC"/>
    <property type="match status" value="1"/>
</dbReference>
<feature type="chain" id="PRO_5039619833" evidence="3">
    <location>
        <begin position="26"/>
        <end position="461"/>
    </location>
</feature>
<dbReference type="InterPro" id="IPR016047">
    <property type="entry name" value="M23ase_b-sheet_dom"/>
</dbReference>
<dbReference type="InterPro" id="IPR050570">
    <property type="entry name" value="Cell_wall_metabolism_enzyme"/>
</dbReference>
<dbReference type="Pfam" id="PF01551">
    <property type="entry name" value="Peptidase_M23"/>
    <property type="match status" value="1"/>
</dbReference>
<evidence type="ECO:0000256" key="3">
    <source>
        <dbReference type="SAM" id="SignalP"/>
    </source>
</evidence>
<feature type="domain" description="Peptidoglycan hydrolase PcsB coiled-coil" evidence="5">
    <location>
        <begin position="127"/>
        <end position="198"/>
    </location>
</feature>